<evidence type="ECO:0000256" key="6">
    <source>
        <dbReference type="ARBA" id="ARBA00023125"/>
    </source>
</evidence>
<evidence type="ECO:0000256" key="4">
    <source>
        <dbReference type="ARBA" id="ARBA00022801"/>
    </source>
</evidence>
<dbReference type="AlphaFoldDB" id="A0A850P9R4"/>
<dbReference type="GO" id="GO:0106300">
    <property type="term" value="P:protein-DNA covalent cross-linking repair"/>
    <property type="evidence" value="ECO:0007669"/>
    <property type="project" value="InterPro"/>
</dbReference>
<keyword evidence="2 8" id="KW-0645">Protease</keyword>
<dbReference type="GO" id="GO:0008233">
    <property type="term" value="F:peptidase activity"/>
    <property type="evidence" value="ECO:0007669"/>
    <property type="project" value="UniProtKB-KW"/>
</dbReference>
<evidence type="ECO:0000256" key="2">
    <source>
        <dbReference type="ARBA" id="ARBA00022670"/>
    </source>
</evidence>
<name>A0A850P9R4_9PROT</name>
<organism evidence="9 10">
    <name type="scientific">Ameyamaea chiangmaiensis</name>
    <dbReference type="NCBI Taxonomy" id="442969"/>
    <lineage>
        <taxon>Bacteria</taxon>
        <taxon>Pseudomonadati</taxon>
        <taxon>Pseudomonadota</taxon>
        <taxon>Alphaproteobacteria</taxon>
        <taxon>Acetobacterales</taxon>
        <taxon>Acetobacteraceae</taxon>
        <taxon>Ameyamaea</taxon>
    </lineage>
</organism>
<keyword evidence="10" id="KW-1185">Reference proteome</keyword>
<dbReference type="InterPro" id="IPR036590">
    <property type="entry name" value="SRAP-like"/>
</dbReference>
<dbReference type="EMBL" id="JABXXR010000063">
    <property type="protein sequence ID" value="NVN40774.1"/>
    <property type="molecule type" value="Genomic_DNA"/>
</dbReference>
<comment type="caution">
    <text evidence="9">The sequence shown here is derived from an EMBL/GenBank/DDBJ whole genome shotgun (WGS) entry which is preliminary data.</text>
</comment>
<keyword evidence="3" id="KW-0227">DNA damage</keyword>
<keyword evidence="4 8" id="KW-0378">Hydrolase</keyword>
<accession>A0A850P9R4</accession>
<keyword evidence="6" id="KW-0238">DNA-binding</keyword>
<dbReference type="InterPro" id="IPR003738">
    <property type="entry name" value="SRAP"/>
</dbReference>
<dbReference type="Gene3D" id="3.90.1680.10">
    <property type="entry name" value="SOS response associated peptidase-like"/>
    <property type="match status" value="1"/>
</dbReference>
<evidence type="ECO:0000256" key="7">
    <source>
        <dbReference type="ARBA" id="ARBA00023239"/>
    </source>
</evidence>
<proteinExistence type="inferred from homology"/>
<evidence type="ECO:0000313" key="10">
    <source>
        <dbReference type="Proteomes" id="UP000585665"/>
    </source>
</evidence>
<comment type="similarity">
    <text evidence="1 8">Belongs to the SOS response-associated peptidase family.</text>
</comment>
<sequence length="188" mass="20282">MTRQYGLDLTQDGIRVAFDALPDGPLWPGCSAVRPGMPAPVICGAGRQRRMALMLWGLVPSWARALDRASAHARAETLEDSGFFRAAFKARRCLVPATHVRIGTGRRMERCDGRPMALAGLWEAWGWEGDVLHGFSVVTRPATADLAPGAARVPLVLSPEDWSCWLSGPSRAAAGLLHGMESGVLRVV</sequence>
<evidence type="ECO:0000256" key="8">
    <source>
        <dbReference type="RuleBase" id="RU364100"/>
    </source>
</evidence>
<dbReference type="GO" id="GO:0016829">
    <property type="term" value="F:lyase activity"/>
    <property type="evidence" value="ECO:0007669"/>
    <property type="project" value="UniProtKB-KW"/>
</dbReference>
<dbReference type="SUPFAM" id="SSF143081">
    <property type="entry name" value="BB1717-like"/>
    <property type="match status" value="1"/>
</dbReference>
<evidence type="ECO:0000256" key="3">
    <source>
        <dbReference type="ARBA" id="ARBA00022763"/>
    </source>
</evidence>
<dbReference type="PANTHER" id="PTHR13604">
    <property type="entry name" value="DC12-RELATED"/>
    <property type="match status" value="1"/>
</dbReference>
<dbReference type="RefSeq" id="WP_176613713.1">
    <property type="nucleotide sequence ID" value="NZ_JABXXR010000063.1"/>
</dbReference>
<evidence type="ECO:0000256" key="1">
    <source>
        <dbReference type="ARBA" id="ARBA00008136"/>
    </source>
</evidence>
<evidence type="ECO:0000256" key="5">
    <source>
        <dbReference type="ARBA" id="ARBA00023124"/>
    </source>
</evidence>
<gene>
    <name evidence="9" type="ORF">HUK82_09385</name>
</gene>
<keyword evidence="5" id="KW-0190">Covalent protein-DNA linkage</keyword>
<reference evidence="9 10" key="1">
    <citation type="submission" date="2020-06" db="EMBL/GenBank/DDBJ databases">
        <title>Description of novel acetic acid bacteria.</title>
        <authorList>
            <person name="Sombolestani A."/>
        </authorList>
    </citation>
    <scope>NUCLEOTIDE SEQUENCE [LARGE SCALE GENOMIC DNA]</scope>
    <source>
        <strain evidence="9 10">LMG 27010</strain>
    </source>
</reference>
<dbReference type="Pfam" id="PF02586">
    <property type="entry name" value="SRAP"/>
    <property type="match status" value="1"/>
</dbReference>
<protein>
    <recommendedName>
        <fullName evidence="8">Abasic site processing protein</fullName>
        <ecNumber evidence="8">3.4.-.-</ecNumber>
    </recommendedName>
</protein>
<keyword evidence="7" id="KW-0456">Lyase</keyword>
<evidence type="ECO:0000313" key="9">
    <source>
        <dbReference type="EMBL" id="NVN40774.1"/>
    </source>
</evidence>
<dbReference type="GO" id="GO:0003697">
    <property type="term" value="F:single-stranded DNA binding"/>
    <property type="evidence" value="ECO:0007669"/>
    <property type="project" value="InterPro"/>
</dbReference>
<dbReference type="GO" id="GO:0006508">
    <property type="term" value="P:proteolysis"/>
    <property type="evidence" value="ECO:0007669"/>
    <property type="project" value="UniProtKB-KW"/>
</dbReference>
<dbReference type="EC" id="3.4.-.-" evidence="8"/>
<dbReference type="Proteomes" id="UP000585665">
    <property type="component" value="Unassembled WGS sequence"/>
</dbReference>
<dbReference type="PANTHER" id="PTHR13604:SF0">
    <property type="entry name" value="ABASIC SITE PROCESSING PROTEIN HMCES"/>
    <property type="match status" value="1"/>
</dbReference>